<dbReference type="InterPro" id="IPR016024">
    <property type="entry name" value="ARM-type_fold"/>
</dbReference>
<dbReference type="GO" id="GO:0003723">
    <property type="term" value="F:RNA binding"/>
    <property type="evidence" value="ECO:0007669"/>
    <property type="project" value="InterPro"/>
</dbReference>
<feature type="compositionally biased region" description="Low complexity" evidence="4">
    <location>
        <begin position="1"/>
        <end position="16"/>
    </location>
</feature>
<feature type="region of interest" description="Disordered" evidence="4">
    <location>
        <begin position="1"/>
        <end position="54"/>
    </location>
</feature>
<proteinExistence type="predicted"/>
<evidence type="ECO:0000256" key="3">
    <source>
        <dbReference type="ARBA" id="ARBA00022845"/>
    </source>
</evidence>
<evidence type="ECO:0000256" key="1">
    <source>
        <dbReference type="ARBA" id="ARBA00004496"/>
    </source>
</evidence>
<dbReference type="PANTHER" id="PTHR23254:SF15">
    <property type="entry name" value="POLYADENYLATE-BINDING PROTEIN-INTERACTING PROTEIN 1"/>
    <property type="match status" value="1"/>
</dbReference>
<dbReference type="SMART" id="SM00543">
    <property type="entry name" value="MIF4G"/>
    <property type="match status" value="1"/>
</dbReference>
<keyword evidence="7" id="KW-1185">Reference proteome</keyword>
<accession>A0A812E6Y5</accession>
<dbReference type="Pfam" id="PF02854">
    <property type="entry name" value="MIF4G"/>
    <property type="match status" value="1"/>
</dbReference>
<protein>
    <submittedName>
        <fullName evidence="6">PAIP1</fullName>
    </submittedName>
</protein>
<reference evidence="6" key="1">
    <citation type="submission" date="2021-01" db="EMBL/GenBank/DDBJ databases">
        <authorList>
            <person name="Li R."/>
            <person name="Bekaert M."/>
        </authorList>
    </citation>
    <scope>NUCLEOTIDE SEQUENCE</scope>
    <source>
        <strain evidence="6">Farmed</strain>
    </source>
</reference>
<organism evidence="6 7">
    <name type="scientific">Acanthosepion pharaonis</name>
    <name type="common">Pharaoh cuttlefish</name>
    <name type="synonym">Sepia pharaonis</name>
    <dbReference type="NCBI Taxonomy" id="158019"/>
    <lineage>
        <taxon>Eukaryota</taxon>
        <taxon>Metazoa</taxon>
        <taxon>Spiralia</taxon>
        <taxon>Lophotrochozoa</taxon>
        <taxon>Mollusca</taxon>
        <taxon>Cephalopoda</taxon>
        <taxon>Coleoidea</taxon>
        <taxon>Decapodiformes</taxon>
        <taxon>Sepiida</taxon>
        <taxon>Sepiina</taxon>
        <taxon>Sepiidae</taxon>
        <taxon>Acanthosepion</taxon>
    </lineage>
</organism>
<feature type="domain" description="MIF4G" evidence="5">
    <location>
        <begin position="140"/>
        <end position="347"/>
    </location>
</feature>
<feature type="compositionally biased region" description="Basic and acidic residues" evidence="4">
    <location>
        <begin position="17"/>
        <end position="29"/>
    </location>
</feature>
<keyword evidence="2" id="KW-0963">Cytoplasm</keyword>
<comment type="subcellular location">
    <subcellularLocation>
        <location evidence="1">Cytoplasm</location>
    </subcellularLocation>
</comment>
<dbReference type="OrthoDB" id="8171816at2759"/>
<gene>
    <name evidence="6" type="ORF">SPHA_67647</name>
</gene>
<dbReference type="InterPro" id="IPR003890">
    <property type="entry name" value="MIF4G-like_typ-3"/>
</dbReference>
<dbReference type="Gene3D" id="1.25.40.180">
    <property type="match status" value="1"/>
</dbReference>
<sequence length="566" mass="62075">MSSSSPASPPANSSHSGKNEPEQAPRAPHDITLSRLANGNAGNQNHYQETSNGNANEVSNLSALAKEFVPKSDPSCIPSLKKEKKLSASAKEFVPRYIHMVSDEDLSQYSSFAQLSMCPAHLSSSNSLSENPVDAFKTAIFHLRTQPGNLDDYMKPVADLLERKYVDTYLLNEIVEILFEESITVPNFRYTGARICKYLSQLEKIGVEFRTVLLKRCQKEHSEKEKLISDEKTIPRLCGFSLFLAELFLLLEVEITGISEKYAPLRNALHSLLELLLKNSNNQTVKCATQLMKLAGATIEETKLLENKTQQSFADIYEMLSELKESPKLDKTSHLLINSVLNLKAKNFDCVESAAQPNVSASPAAAELAAAMAATDLPNEPVFFNEKGQQISRVEAGYSLEDDLSLLIEEVDLDAADQLDEEYYDEVCLSLSPPRLPASLPAWSASVSFHRPPGLPVPLSPFIPPQSASVSACLSSLSVCLSSPPSLPAFHRLRLCLPFIASVSACLSSPPSLPAFHRHRLCLPFIATVSACLSSPPSLPAFHRLRLCLPFIASVSVCVSVYFYSL</sequence>
<dbReference type="AlphaFoldDB" id="A0A812E6Y5"/>
<keyword evidence="3" id="KW-0810">Translation regulation</keyword>
<name>A0A812E6Y5_ACAPH</name>
<dbReference type="GO" id="GO:0008494">
    <property type="term" value="F:translation activator activity"/>
    <property type="evidence" value="ECO:0007669"/>
    <property type="project" value="TreeGrafter"/>
</dbReference>
<dbReference type="EMBL" id="CAHIKZ030004896">
    <property type="protein sequence ID" value="CAE1316860.1"/>
    <property type="molecule type" value="Genomic_DNA"/>
</dbReference>
<feature type="compositionally biased region" description="Polar residues" evidence="4">
    <location>
        <begin position="35"/>
        <end position="54"/>
    </location>
</feature>
<dbReference type="Proteomes" id="UP000597762">
    <property type="component" value="Unassembled WGS sequence"/>
</dbReference>
<dbReference type="GO" id="GO:0006446">
    <property type="term" value="P:regulation of translational initiation"/>
    <property type="evidence" value="ECO:0007669"/>
    <property type="project" value="TreeGrafter"/>
</dbReference>
<dbReference type="PANTHER" id="PTHR23254">
    <property type="entry name" value="EIF4G DOMAIN PROTEIN"/>
    <property type="match status" value="1"/>
</dbReference>
<evidence type="ECO:0000259" key="5">
    <source>
        <dbReference type="SMART" id="SM00543"/>
    </source>
</evidence>
<evidence type="ECO:0000256" key="4">
    <source>
        <dbReference type="SAM" id="MobiDB-lite"/>
    </source>
</evidence>
<dbReference type="GO" id="GO:0005737">
    <property type="term" value="C:cytoplasm"/>
    <property type="evidence" value="ECO:0007669"/>
    <property type="project" value="UniProtKB-SubCell"/>
</dbReference>
<evidence type="ECO:0000313" key="7">
    <source>
        <dbReference type="Proteomes" id="UP000597762"/>
    </source>
</evidence>
<evidence type="ECO:0000256" key="2">
    <source>
        <dbReference type="ARBA" id="ARBA00022490"/>
    </source>
</evidence>
<dbReference type="SUPFAM" id="SSF48371">
    <property type="entry name" value="ARM repeat"/>
    <property type="match status" value="1"/>
</dbReference>
<comment type="caution">
    <text evidence="6">The sequence shown here is derived from an EMBL/GenBank/DDBJ whole genome shotgun (WGS) entry which is preliminary data.</text>
</comment>
<dbReference type="InterPro" id="IPR051367">
    <property type="entry name" value="mRNA_TranslReg/HistoneTransl"/>
</dbReference>
<evidence type="ECO:0000313" key="6">
    <source>
        <dbReference type="EMBL" id="CAE1316860.1"/>
    </source>
</evidence>